<gene>
    <name evidence="1" type="ORF">WA026_002693</name>
</gene>
<sequence length="172" mass="20216">MDLVKTTPGFLWRRDKEVVQDGKYENCTGCNLIPQLLDIITELNGSIINLKIQISNLNKRDDHNETENIIEEISDRQFRARNVIIYNIPESDSGNDCEQVKNILQTITPEIKYDKFKIFRIGKKTNSSKRLKVILESREQSLNVMRNKRKLREYDNNIKVGLYETQMQKKLL</sequence>
<evidence type="ECO:0000313" key="2">
    <source>
        <dbReference type="Proteomes" id="UP001431783"/>
    </source>
</evidence>
<protein>
    <submittedName>
        <fullName evidence="1">Uncharacterized protein</fullName>
    </submittedName>
</protein>
<evidence type="ECO:0000313" key="1">
    <source>
        <dbReference type="EMBL" id="KAK9874343.1"/>
    </source>
</evidence>
<keyword evidence="2" id="KW-1185">Reference proteome</keyword>
<comment type="caution">
    <text evidence="1">The sequence shown here is derived from an EMBL/GenBank/DDBJ whole genome shotgun (WGS) entry which is preliminary data.</text>
</comment>
<reference evidence="1 2" key="1">
    <citation type="submission" date="2023-03" db="EMBL/GenBank/DDBJ databases">
        <title>Genome insight into feeding habits of ladybird beetles.</title>
        <authorList>
            <person name="Li H.-S."/>
            <person name="Huang Y.-H."/>
            <person name="Pang H."/>
        </authorList>
    </citation>
    <scope>NUCLEOTIDE SEQUENCE [LARGE SCALE GENOMIC DNA]</scope>
    <source>
        <strain evidence="1">SYSU_2023b</strain>
        <tissue evidence="1">Whole body</tissue>
    </source>
</reference>
<dbReference type="EMBL" id="JARQZJ010000031">
    <property type="protein sequence ID" value="KAK9874343.1"/>
    <property type="molecule type" value="Genomic_DNA"/>
</dbReference>
<dbReference type="Proteomes" id="UP001431783">
    <property type="component" value="Unassembled WGS sequence"/>
</dbReference>
<proteinExistence type="predicted"/>
<organism evidence="1 2">
    <name type="scientific">Henosepilachna vigintioctopunctata</name>
    <dbReference type="NCBI Taxonomy" id="420089"/>
    <lineage>
        <taxon>Eukaryota</taxon>
        <taxon>Metazoa</taxon>
        <taxon>Ecdysozoa</taxon>
        <taxon>Arthropoda</taxon>
        <taxon>Hexapoda</taxon>
        <taxon>Insecta</taxon>
        <taxon>Pterygota</taxon>
        <taxon>Neoptera</taxon>
        <taxon>Endopterygota</taxon>
        <taxon>Coleoptera</taxon>
        <taxon>Polyphaga</taxon>
        <taxon>Cucujiformia</taxon>
        <taxon>Coccinelloidea</taxon>
        <taxon>Coccinellidae</taxon>
        <taxon>Epilachninae</taxon>
        <taxon>Epilachnini</taxon>
        <taxon>Henosepilachna</taxon>
    </lineage>
</organism>
<accession>A0AAW1TVM8</accession>
<dbReference type="AlphaFoldDB" id="A0AAW1TVM8"/>
<name>A0AAW1TVM8_9CUCU</name>